<feature type="domain" description="Thioredoxin" evidence="1">
    <location>
        <begin position="6"/>
        <end position="122"/>
    </location>
</feature>
<dbReference type="InterPro" id="IPR050620">
    <property type="entry name" value="Thioredoxin_H-type-like"/>
</dbReference>
<gene>
    <name evidence="3" type="primary">LOC106767745</name>
</gene>
<dbReference type="Gramene" id="Vradi07g05450.1">
    <property type="protein sequence ID" value="Vradi07g05450.1"/>
    <property type="gene ID" value="Vradi07g05450"/>
</dbReference>
<evidence type="ECO:0000313" key="3">
    <source>
        <dbReference type="RefSeq" id="XP_014508179.1"/>
    </source>
</evidence>
<dbReference type="Gene3D" id="3.40.30.10">
    <property type="entry name" value="Glutaredoxin"/>
    <property type="match status" value="1"/>
</dbReference>
<protein>
    <submittedName>
        <fullName evidence="3">Thioredoxin H2</fullName>
    </submittedName>
</protein>
<dbReference type="STRING" id="3916.A0A1S3UQG9"/>
<keyword evidence="2" id="KW-1185">Reference proteome</keyword>
<dbReference type="PRINTS" id="PR00421">
    <property type="entry name" value="THIOREDOXIN"/>
</dbReference>
<dbReference type="GeneID" id="106767745"/>
<dbReference type="OrthoDB" id="10263751at2759"/>
<reference evidence="2" key="1">
    <citation type="journal article" date="2014" name="Nat. Commun.">
        <title>Genome sequence of mungbean and insights into evolution within Vigna species.</title>
        <authorList>
            <person name="Kang Y.J."/>
            <person name="Kim S.K."/>
            <person name="Kim M.Y."/>
            <person name="Lestari P."/>
            <person name="Kim K.H."/>
            <person name="Ha B.K."/>
            <person name="Jun T.H."/>
            <person name="Hwang W.J."/>
            <person name="Lee T."/>
            <person name="Lee J."/>
            <person name="Shim S."/>
            <person name="Yoon M.Y."/>
            <person name="Jang Y.E."/>
            <person name="Han K.S."/>
            <person name="Taeprayoon P."/>
            <person name="Yoon N."/>
            <person name="Somta P."/>
            <person name="Tanya P."/>
            <person name="Kim K.S."/>
            <person name="Gwag J.G."/>
            <person name="Moon J.K."/>
            <person name="Lee Y.H."/>
            <person name="Park B.S."/>
            <person name="Bombarely A."/>
            <person name="Doyle J.J."/>
            <person name="Jackson S.A."/>
            <person name="Schafleitner R."/>
            <person name="Srinives P."/>
            <person name="Varshney R.K."/>
            <person name="Lee S.H."/>
        </authorList>
    </citation>
    <scope>NUCLEOTIDE SEQUENCE [LARGE SCALE GENOMIC DNA]</scope>
    <source>
        <strain evidence="2">cv. VC1973A</strain>
    </source>
</reference>
<organism evidence="2 3">
    <name type="scientific">Vigna radiata var. radiata</name>
    <name type="common">Mung bean</name>
    <name type="synonym">Phaseolus aureus</name>
    <dbReference type="NCBI Taxonomy" id="3916"/>
    <lineage>
        <taxon>Eukaryota</taxon>
        <taxon>Viridiplantae</taxon>
        <taxon>Streptophyta</taxon>
        <taxon>Embryophyta</taxon>
        <taxon>Tracheophyta</taxon>
        <taxon>Spermatophyta</taxon>
        <taxon>Magnoliopsida</taxon>
        <taxon>eudicotyledons</taxon>
        <taxon>Gunneridae</taxon>
        <taxon>Pentapetalae</taxon>
        <taxon>rosids</taxon>
        <taxon>fabids</taxon>
        <taxon>Fabales</taxon>
        <taxon>Fabaceae</taxon>
        <taxon>Papilionoideae</taxon>
        <taxon>50 kb inversion clade</taxon>
        <taxon>NPAAA clade</taxon>
        <taxon>indigoferoid/millettioid clade</taxon>
        <taxon>Phaseoleae</taxon>
        <taxon>Vigna</taxon>
    </lineage>
</organism>
<dbReference type="Pfam" id="PF00085">
    <property type="entry name" value="Thioredoxin"/>
    <property type="match status" value="1"/>
</dbReference>
<reference evidence="3" key="2">
    <citation type="submission" date="2025-08" db="UniProtKB">
        <authorList>
            <consortium name="RefSeq"/>
        </authorList>
    </citation>
    <scope>IDENTIFICATION</scope>
    <source>
        <tissue evidence="3">Leaf</tissue>
    </source>
</reference>
<dbReference type="SUPFAM" id="SSF52833">
    <property type="entry name" value="Thioredoxin-like"/>
    <property type="match status" value="1"/>
</dbReference>
<dbReference type="InterPro" id="IPR013766">
    <property type="entry name" value="Thioredoxin_domain"/>
</dbReference>
<dbReference type="PANTHER" id="PTHR10438">
    <property type="entry name" value="THIOREDOXIN"/>
    <property type="match status" value="1"/>
</dbReference>
<accession>A0A1S3UQG9</accession>
<dbReference type="SMR" id="A0A1S3UQG9"/>
<name>A0A1S3UQG9_VIGRR</name>
<dbReference type="AlphaFoldDB" id="A0A1S3UQG9"/>
<dbReference type="InterPro" id="IPR036249">
    <property type="entry name" value="Thioredoxin-like_sf"/>
</dbReference>
<dbReference type="CDD" id="cd02947">
    <property type="entry name" value="TRX_family"/>
    <property type="match status" value="1"/>
</dbReference>
<evidence type="ECO:0000313" key="2">
    <source>
        <dbReference type="Proteomes" id="UP000087766"/>
    </source>
</evidence>
<sequence length="122" mass="13936">MAMVYGGRTTSLPSQVLTFHSSAKWNDHFDALKQTNKLMVVDFTASWCRPCKLMDPVVQEFAATFRDVEFVKIDVDELMGVAELFQVQGMPTFMLIKKGKVADKVVGVKKEELQRLIEQHRK</sequence>
<evidence type="ECO:0000259" key="1">
    <source>
        <dbReference type="PROSITE" id="PS51352"/>
    </source>
</evidence>
<dbReference type="KEGG" id="vra:106767745"/>
<proteinExistence type="predicted"/>
<dbReference type="PANTHER" id="PTHR10438:SF463">
    <property type="entry name" value="THIOREDOXIN"/>
    <property type="match status" value="1"/>
</dbReference>
<dbReference type="PROSITE" id="PS51352">
    <property type="entry name" value="THIOREDOXIN_2"/>
    <property type="match status" value="1"/>
</dbReference>
<dbReference type="RefSeq" id="XP_014508179.1">
    <property type="nucleotide sequence ID" value="XM_014652693.2"/>
</dbReference>
<dbReference type="Proteomes" id="UP000087766">
    <property type="component" value="Chromosome 7"/>
</dbReference>